<reference evidence="2" key="1">
    <citation type="submission" date="2025-08" db="UniProtKB">
        <authorList>
            <consortium name="Ensembl"/>
        </authorList>
    </citation>
    <scope>IDENTIFICATION</scope>
</reference>
<dbReference type="InterPro" id="IPR036397">
    <property type="entry name" value="RNaseH_sf"/>
</dbReference>
<protein>
    <recommendedName>
        <fullName evidence="1">Tc1-like transposase DDE domain-containing protein</fullName>
    </recommendedName>
</protein>
<dbReference type="Pfam" id="PF13358">
    <property type="entry name" value="DDE_3"/>
    <property type="match status" value="1"/>
</dbReference>
<evidence type="ECO:0000259" key="1">
    <source>
        <dbReference type="Pfam" id="PF13358"/>
    </source>
</evidence>
<feature type="domain" description="Tc1-like transposase DDE" evidence="1">
    <location>
        <begin position="14"/>
        <end position="114"/>
    </location>
</feature>
<dbReference type="GO" id="GO:0003676">
    <property type="term" value="F:nucleic acid binding"/>
    <property type="evidence" value="ECO:0007669"/>
    <property type="project" value="InterPro"/>
</dbReference>
<organism evidence="2 3">
    <name type="scientific">Monopterus albus</name>
    <name type="common">Swamp eel</name>
    <dbReference type="NCBI Taxonomy" id="43700"/>
    <lineage>
        <taxon>Eukaryota</taxon>
        <taxon>Metazoa</taxon>
        <taxon>Chordata</taxon>
        <taxon>Craniata</taxon>
        <taxon>Vertebrata</taxon>
        <taxon>Euteleostomi</taxon>
        <taxon>Actinopterygii</taxon>
        <taxon>Neopterygii</taxon>
        <taxon>Teleostei</taxon>
        <taxon>Neoteleostei</taxon>
        <taxon>Acanthomorphata</taxon>
        <taxon>Anabantaria</taxon>
        <taxon>Synbranchiformes</taxon>
        <taxon>Synbranchidae</taxon>
        <taxon>Monopterus</taxon>
    </lineage>
</organism>
<evidence type="ECO:0000313" key="2">
    <source>
        <dbReference type="Ensembl" id="ENSMALP00000021421.1"/>
    </source>
</evidence>
<sequence length="125" mass="14168">IHPKHKASLNPIITQGKSSYVMFWGCFSYYGIGSLHPVEGMMRSPQYIEILRRKVAPELIKLFPDGSGVFQQDLAPCHTSKQVKNFFEENQINTLDWPGNSPDLNPIENLLKFLPIPPCKTARAQ</sequence>
<dbReference type="STRING" id="43700.ENSMALP00000021421"/>
<accession>A0A3Q3QW79</accession>
<keyword evidence="3" id="KW-1185">Reference proteome</keyword>
<evidence type="ECO:0000313" key="3">
    <source>
        <dbReference type="Proteomes" id="UP000261600"/>
    </source>
</evidence>
<dbReference type="Ensembl" id="ENSMALT00000021839.1">
    <property type="protein sequence ID" value="ENSMALP00000021421.1"/>
    <property type="gene ID" value="ENSMALG00000014983.1"/>
</dbReference>
<dbReference type="Proteomes" id="UP000261600">
    <property type="component" value="Unplaced"/>
</dbReference>
<proteinExistence type="predicted"/>
<dbReference type="Gene3D" id="3.30.420.10">
    <property type="entry name" value="Ribonuclease H-like superfamily/Ribonuclease H"/>
    <property type="match status" value="1"/>
</dbReference>
<reference evidence="2" key="2">
    <citation type="submission" date="2025-09" db="UniProtKB">
        <authorList>
            <consortium name="Ensembl"/>
        </authorList>
    </citation>
    <scope>IDENTIFICATION</scope>
</reference>
<dbReference type="AlphaFoldDB" id="A0A3Q3QW79"/>
<name>A0A3Q3QW79_MONAL</name>
<dbReference type="InterPro" id="IPR038717">
    <property type="entry name" value="Tc1-like_DDE_dom"/>
</dbReference>